<proteinExistence type="predicted"/>
<organism evidence="3">
    <name type="scientific">uncultured Thermomicrobiales bacterium</name>
    <dbReference type="NCBI Taxonomy" id="1645740"/>
    <lineage>
        <taxon>Bacteria</taxon>
        <taxon>Pseudomonadati</taxon>
        <taxon>Thermomicrobiota</taxon>
        <taxon>Thermomicrobia</taxon>
        <taxon>Thermomicrobiales</taxon>
        <taxon>environmental samples</taxon>
    </lineage>
</organism>
<evidence type="ECO:0000256" key="1">
    <source>
        <dbReference type="SAM" id="MobiDB-lite"/>
    </source>
</evidence>
<gene>
    <name evidence="3" type="ORF">AVDCRST_MAG33-2808</name>
</gene>
<reference evidence="3" key="1">
    <citation type="submission" date="2020-02" db="EMBL/GenBank/DDBJ databases">
        <authorList>
            <person name="Meier V. D."/>
        </authorList>
    </citation>
    <scope>NUCLEOTIDE SEQUENCE</scope>
    <source>
        <strain evidence="3">AVDCRST_MAG33</strain>
    </source>
</reference>
<evidence type="ECO:0000313" key="3">
    <source>
        <dbReference type="EMBL" id="CAA9573690.1"/>
    </source>
</evidence>
<protein>
    <submittedName>
        <fullName evidence="3">Helix-turn-helix type 3</fullName>
    </submittedName>
</protein>
<feature type="compositionally biased region" description="Low complexity" evidence="1">
    <location>
        <begin position="246"/>
        <end position="258"/>
    </location>
</feature>
<keyword evidence="2" id="KW-1133">Transmembrane helix</keyword>
<sequence length="369" mass="38455">MAVFGETLRQARAYKGVTLKEAEQATRINRHHLAALEDENFAALPPLIYQRGIVRNYAAFLDLDPNKVLTMFEDAHGTASAASTVPMAVKPLEMPNHFTPNFAIIAFMVVLSAIVFAWVYSAYRGPSEDLPTPTMQTTVTPIATVDGAAPISATATPTPVGDDDAALASSPEADTDATEAAIAQAARPMSEANERRTQVAATQAAGGGDTIASATVQPTDEPTETTNVEGNRPKPTEEPDEPPTPNTAATEEAEVAAAEEAAAEEAAAAEQAAADEEAAAAEAQAAEASQLALDESLLTLSFSPTAGIYLTVIGDGTVIFDGNVGPGETQGPFNAATFEIYTSDPTSTNINNLDTGQTFYMGTNSFSLP</sequence>
<feature type="compositionally biased region" description="Polar residues" evidence="1">
    <location>
        <begin position="213"/>
        <end position="229"/>
    </location>
</feature>
<dbReference type="PANTHER" id="PTHR34475">
    <property type="match status" value="1"/>
</dbReference>
<dbReference type="EMBL" id="CADCWK010000345">
    <property type="protein sequence ID" value="CAA9573690.1"/>
    <property type="molecule type" value="Genomic_DNA"/>
</dbReference>
<dbReference type="Pfam" id="PF13413">
    <property type="entry name" value="HTH_25"/>
    <property type="match status" value="1"/>
</dbReference>
<name>A0A6J4VHE5_9BACT</name>
<evidence type="ECO:0000256" key="2">
    <source>
        <dbReference type="SAM" id="Phobius"/>
    </source>
</evidence>
<dbReference type="AlphaFoldDB" id="A0A6J4VHE5"/>
<feature type="region of interest" description="Disordered" evidence="1">
    <location>
        <begin position="151"/>
        <end position="258"/>
    </location>
</feature>
<dbReference type="Gene3D" id="1.10.260.40">
    <property type="entry name" value="lambda repressor-like DNA-binding domains"/>
    <property type="match status" value="1"/>
</dbReference>
<dbReference type="InterPro" id="IPR050400">
    <property type="entry name" value="Bact_Cytoskel_RodZ"/>
</dbReference>
<keyword evidence="2" id="KW-0812">Transmembrane</keyword>
<dbReference type="PANTHER" id="PTHR34475:SF1">
    <property type="entry name" value="CYTOSKELETON PROTEIN RODZ"/>
    <property type="match status" value="1"/>
</dbReference>
<accession>A0A6J4VHE5</accession>
<dbReference type="GO" id="GO:0003677">
    <property type="term" value="F:DNA binding"/>
    <property type="evidence" value="ECO:0007669"/>
    <property type="project" value="InterPro"/>
</dbReference>
<keyword evidence="2" id="KW-0472">Membrane</keyword>
<feature type="transmembrane region" description="Helical" evidence="2">
    <location>
        <begin position="102"/>
        <end position="123"/>
    </location>
</feature>
<dbReference type="InterPro" id="IPR010982">
    <property type="entry name" value="Lambda_DNA-bd_dom_sf"/>
</dbReference>